<dbReference type="Ensembl" id="ENSCJAT00000131953.1">
    <property type="protein sequence ID" value="ENSCJAP00000088165.1"/>
    <property type="gene ID" value="ENSCJAG00000083755.1"/>
</dbReference>
<sequence length="121" mass="13973">TREIYFSHFWRLEVQDRPADLGSALVCFHAVDKDISQTGQFTKEKGLIGLTVPRGWGSLTIMQECKEKQVTSYMDGSKQRERTCAGKLFLKPSDLKSTAMLRYVQWRRAIWQEIEGSLQTQ</sequence>
<accession>A0A8I4A3U0</accession>
<reference evidence="1" key="2">
    <citation type="submission" date="2025-08" db="UniProtKB">
        <authorList>
            <consortium name="Ensembl"/>
        </authorList>
    </citation>
    <scope>IDENTIFICATION</scope>
</reference>
<evidence type="ECO:0000313" key="2">
    <source>
        <dbReference type="Proteomes" id="UP000008225"/>
    </source>
</evidence>
<evidence type="ECO:0000313" key="1">
    <source>
        <dbReference type="Ensembl" id="ENSCJAP00000088165.1"/>
    </source>
</evidence>
<proteinExistence type="predicted"/>
<organism evidence="1 2">
    <name type="scientific">Callithrix jacchus</name>
    <name type="common">White-tufted-ear marmoset</name>
    <name type="synonym">Simia Jacchus</name>
    <dbReference type="NCBI Taxonomy" id="9483"/>
    <lineage>
        <taxon>Eukaryota</taxon>
        <taxon>Metazoa</taxon>
        <taxon>Chordata</taxon>
        <taxon>Craniata</taxon>
        <taxon>Vertebrata</taxon>
        <taxon>Euteleostomi</taxon>
        <taxon>Mammalia</taxon>
        <taxon>Eutheria</taxon>
        <taxon>Euarchontoglires</taxon>
        <taxon>Primates</taxon>
        <taxon>Haplorrhini</taxon>
        <taxon>Platyrrhini</taxon>
        <taxon>Cebidae</taxon>
        <taxon>Callitrichinae</taxon>
        <taxon>Callithrix</taxon>
        <taxon>Callithrix</taxon>
    </lineage>
</organism>
<dbReference type="Proteomes" id="UP000008225">
    <property type="component" value="Chromosome 6"/>
</dbReference>
<reference evidence="1" key="3">
    <citation type="submission" date="2025-09" db="UniProtKB">
        <authorList>
            <consortium name="Ensembl"/>
        </authorList>
    </citation>
    <scope>IDENTIFICATION</scope>
</reference>
<dbReference type="AlphaFoldDB" id="A0A8I4A3U0"/>
<protein>
    <submittedName>
        <fullName evidence="1">Uncharacterized protein</fullName>
    </submittedName>
</protein>
<reference evidence="1 2" key="1">
    <citation type="submission" date="2009-03" db="EMBL/GenBank/DDBJ databases">
        <authorList>
            <person name="Warren W."/>
            <person name="Ye L."/>
            <person name="Minx P."/>
            <person name="Worley K."/>
            <person name="Gibbs R."/>
            <person name="Wilson R.K."/>
        </authorList>
    </citation>
    <scope>NUCLEOTIDE SEQUENCE [LARGE SCALE GENOMIC DNA]</scope>
</reference>
<keyword evidence="2" id="KW-1185">Reference proteome</keyword>
<name>A0A8I4A3U0_CALJA</name>